<reference evidence="2" key="1">
    <citation type="submission" date="2016-11" db="EMBL/GenBank/DDBJ databases">
        <authorList>
            <person name="Varghese N."/>
            <person name="Submissions S."/>
        </authorList>
    </citation>
    <scope>NUCLEOTIDE SEQUENCE [LARGE SCALE GENOMIC DNA]</scope>
    <source>
        <strain evidence="2">DSM 27370</strain>
    </source>
</reference>
<evidence type="ECO:0000313" key="2">
    <source>
        <dbReference type="Proteomes" id="UP000184480"/>
    </source>
</evidence>
<dbReference type="EMBL" id="FQUC01000019">
    <property type="protein sequence ID" value="SHG25736.1"/>
    <property type="molecule type" value="Genomic_DNA"/>
</dbReference>
<protein>
    <submittedName>
        <fullName evidence="1">Uncharacterized protein</fullName>
    </submittedName>
</protein>
<dbReference type="AlphaFoldDB" id="A0A1M5IBQ6"/>
<accession>A0A1M5IBQ6</accession>
<proteinExistence type="predicted"/>
<sequence length="152" mass="17501">MPVPPYILKKYRVGGVSCLCVRAWTPCSANRRCPPAFYCITVCIEEESKPTNLQIMMKSSIFRFVRFFIRYLPFRLSPEMNIMYLYVGKTVDQIIAKHKYSPIFYVFSPAFNKQSYGLVLEVRTERATLACSIQNGVCTDARLFLKSESVPV</sequence>
<keyword evidence="2" id="KW-1185">Reference proteome</keyword>
<evidence type="ECO:0000313" key="1">
    <source>
        <dbReference type="EMBL" id="SHG25736.1"/>
    </source>
</evidence>
<gene>
    <name evidence="1" type="ORF">SAMN05444362_11924</name>
</gene>
<name>A0A1M5IBQ6_9BACT</name>
<organism evidence="1 2">
    <name type="scientific">Dysgonomonas macrotermitis</name>
    <dbReference type="NCBI Taxonomy" id="1346286"/>
    <lineage>
        <taxon>Bacteria</taxon>
        <taxon>Pseudomonadati</taxon>
        <taxon>Bacteroidota</taxon>
        <taxon>Bacteroidia</taxon>
        <taxon>Bacteroidales</taxon>
        <taxon>Dysgonomonadaceae</taxon>
        <taxon>Dysgonomonas</taxon>
    </lineage>
</organism>
<dbReference type="Proteomes" id="UP000184480">
    <property type="component" value="Unassembled WGS sequence"/>
</dbReference>